<keyword evidence="3" id="KW-1185">Reference proteome</keyword>
<dbReference type="RefSeq" id="WP_232649334.1">
    <property type="nucleotide sequence ID" value="NZ_JAJSBI010000007.1"/>
</dbReference>
<dbReference type="Pfam" id="PF12028">
    <property type="entry name" value="DUF3515"/>
    <property type="match status" value="1"/>
</dbReference>
<evidence type="ECO:0000313" key="2">
    <source>
        <dbReference type="EMBL" id="MCD9875212.1"/>
    </source>
</evidence>
<dbReference type="EMBL" id="JAJSBI010000007">
    <property type="protein sequence ID" value="MCD9875212.1"/>
    <property type="molecule type" value="Genomic_DNA"/>
</dbReference>
<evidence type="ECO:0000313" key="3">
    <source>
        <dbReference type="Proteomes" id="UP001108029"/>
    </source>
</evidence>
<dbReference type="AlphaFoldDB" id="A0A9Q3VNF2"/>
<organism evidence="2 3">
    <name type="scientific">Streptomyces guryensis</name>
    <dbReference type="NCBI Taxonomy" id="2886947"/>
    <lineage>
        <taxon>Bacteria</taxon>
        <taxon>Bacillati</taxon>
        <taxon>Actinomycetota</taxon>
        <taxon>Actinomycetes</taxon>
        <taxon>Kitasatosporales</taxon>
        <taxon>Streptomycetaceae</taxon>
        <taxon>Streptomyces</taxon>
    </lineage>
</organism>
<feature type="chain" id="PRO_5040315382" evidence="1">
    <location>
        <begin position="27"/>
        <end position="160"/>
    </location>
</feature>
<gene>
    <name evidence="2" type="ORF">LJ657_16335</name>
</gene>
<comment type="caution">
    <text evidence="2">The sequence shown here is derived from an EMBL/GenBank/DDBJ whole genome shotgun (WGS) entry which is preliminary data.</text>
</comment>
<feature type="signal peptide" evidence="1">
    <location>
        <begin position="1"/>
        <end position="26"/>
    </location>
</feature>
<sequence length="160" mass="16384">MANRSVRNRMLLTGAVALAVLGVCMAVTGGGSGPEAAPHAGDAACRAAAGKLPDRIAGLERGHSGAAGVTVWGSGKIVTRCGIPMPPRTPDPCATVNGVDWVWHRGQGGDGRDLLVTYGRSPGLELTVQRGAPSEEALVELTKAAAALPQHRKCLDSQET</sequence>
<accession>A0A9Q3VNF2</accession>
<dbReference type="InterPro" id="IPR021903">
    <property type="entry name" value="DUF3515"/>
</dbReference>
<proteinExistence type="predicted"/>
<evidence type="ECO:0000256" key="1">
    <source>
        <dbReference type="SAM" id="SignalP"/>
    </source>
</evidence>
<name>A0A9Q3VNF2_9ACTN</name>
<protein>
    <submittedName>
        <fullName evidence="2">DUF3515 domain-containing protein</fullName>
    </submittedName>
</protein>
<keyword evidence="1" id="KW-0732">Signal</keyword>
<dbReference type="Proteomes" id="UP001108029">
    <property type="component" value="Unassembled WGS sequence"/>
</dbReference>
<reference evidence="2" key="1">
    <citation type="submission" date="2021-12" db="EMBL/GenBank/DDBJ databases">
        <authorList>
            <person name="Lee J.-H."/>
            <person name="Kim S.-B."/>
        </authorList>
    </citation>
    <scope>NUCLEOTIDE SEQUENCE</scope>
    <source>
        <strain evidence="2">NR30</strain>
    </source>
</reference>